<organism evidence="1 2">
    <name type="scientific">Melastoma candidum</name>
    <dbReference type="NCBI Taxonomy" id="119954"/>
    <lineage>
        <taxon>Eukaryota</taxon>
        <taxon>Viridiplantae</taxon>
        <taxon>Streptophyta</taxon>
        <taxon>Embryophyta</taxon>
        <taxon>Tracheophyta</taxon>
        <taxon>Spermatophyta</taxon>
        <taxon>Magnoliopsida</taxon>
        <taxon>eudicotyledons</taxon>
        <taxon>Gunneridae</taxon>
        <taxon>Pentapetalae</taxon>
        <taxon>rosids</taxon>
        <taxon>malvids</taxon>
        <taxon>Myrtales</taxon>
        <taxon>Melastomataceae</taxon>
        <taxon>Melastomatoideae</taxon>
        <taxon>Melastomateae</taxon>
        <taxon>Melastoma</taxon>
    </lineage>
</organism>
<dbReference type="EMBL" id="CM042886">
    <property type="protein sequence ID" value="KAI4339418.1"/>
    <property type="molecule type" value="Genomic_DNA"/>
</dbReference>
<proteinExistence type="predicted"/>
<reference evidence="2" key="1">
    <citation type="journal article" date="2023" name="Front. Plant Sci.">
        <title>Chromosomal-level genome assembly of Melastoma candidum provides insights into trichome evolution.</title>
        <authorList>
            <person name="Zhong Y."/>
            <person name="Wu W."/>
            <person name="Sun C."/>
            <person name="Zou P."/>
            <person name="Liu Y."/>
            <person name="Dai S."/>
            <person name="Zhou R."/>
        </authorList>
    </citation>
    <scope>NUCLEOTIDE SEQUENCE [LARGE SCALE GENOMIC DNA]</scope>
</reference>
<keyword evidence="2" id="KW-1185">Reference proteome</keyword>
<dbReference type="Proteomes" id="UP001057402">
    <property type="component" value="Chromosome 7"/>
</dbReference>
<gene>
    <name evidence="1" type="ORF">MLD38_024365</name>
</gene>
<sequence length="154" mass="17199">MWDKECHGLEVPGSNTYNLALYYVLKSPLEEHPLLHRFVNGDDAFRNSRFKLIPYISKGSWIVKQSVGKKACLVGQALETNYFRGKNYLELGIDVGSSTVARGVVSLVLGYLNNLVIEMAFVIQGNTPEELPECLIGTCRLNHLDVSKTVPVEK</sequence>
<evidence type="ECO:0000313" key="1">
    <source>
        <dbReference type="EMBL" id="KAI4339418.1"/>
    </source>
</evidence>
<comment type="caution">
    <text evidence="1">The sequence shown here is derived from an EMBL/GenBank/DDBJ whole genome shotgun (WGS) entry which is preliminary data.</text>
</comment>
<name>A0ACB9NRS3_9MYRT</name>
<evidence type="ECO:0000313" key="2">
    <source>
        <dbReference type="Proteomes" id="UP001057402"/>
    </source>
</evidence>
<protein>
    <submittedName>
        <fullName evidence="1">Uncharacterized protein</fullName>
    </submittedName>
</protein>
<accession>A0ACB9NRS3</accession>